<name>A0ABQ8IBZ1_9ROSI</name>
<feature type="coiled-coil region" evidence="1">
    <location>
        <begin position="2163"/>
        <end position="2204"/>
    </location>
</feature>
<evidence type="ECO:0000256" key="1">
    <source>
        <dbReference type="SAM" id="Coils"/>
    </source>
</evidence>
<feature type="coiled-coil region" evidence="1">
    <location>
        <begin position="844"/>
        <end position="906"/>
    </location>
</feature>
<feature type="coiled-coil region" evidence="1">
    <location>
        <begin position="1808"/>
        <end position="1898"/>
    </location>
</feature>
<feature type="coiled-coil region" evidence="1">
    <location>
        <begin position="1489"/>
        <end position="1537"/>
    </location>
</feature>
<evidence type="ECO:0000313" key="4">
    <source>
        <dbReference type="Proteomes" id="UP000827721"/>
    </source>
</evidence>
<feature type="compositionally biased region" description="Polar residues" evidence="2">
    <location>
        <begin position="54"/>
        <end position="69"/>
    </location>
</feature>
<feature type="coiled-coil region" evidence="1">
    <location>
        <begin position="736"/>
        <end position="770"/>
    </location>
</feature>
<comment type="caution">
    <text evidence="3">The sequence shown here is derived from an EMBL/GenBank/DDBJ whole genome shotgun (WGS) entry which is preliminary data.</text>
</comment>
<dbReference type="PANTHER" id="PTHR43939">
    <property type="entry name" value="COILED-COIL DOMAIN-CONTAINING PROTEIN 158"/>
    <property type="match status" value="1"/>
</dbReference>
<dbReference type="EMBL" id="JAFEMO010000003">
    <property type="protein sequence ID" value="KAH7573959.1"/>
    <property type="molecule type" value="Genomic_DNA"/>
</dbReference>
<evidence type="ECO:0000313" key="3">
    <source>
        <dbReference type="EMBL" id="KAH7573959.1"/>
    </source>
</evidence>
<dbReference type="PANTHER" id="PTHR43939:SF50">
    <property type="entry name" value="NUCLEOPORIN"/>
    <property type="match status" value="1"/>
</dbReference>
<feature type="coiled-coil region" evidence="1">
    <location>
        <begin position="1995"/>
        <end position="2071"/>
    </location>
</feature>
<keyword evidence="4" id="KW-1185">Reference proteome</keyword>
<gene>
    <name evidence="3" type="ORF">JRO89_XS03G0232300</name>
</gene>
<feature type="compositionally biased region" description="Basic and acidic residues" evidence="2">
    <location>
        <begin position="73"/>
        <end position="85"/>
    </location>
</feature>
<feature type="coiled-coil region" evidence="1">
    <location>
        <begin position="2494"/>
        <end position="2696"/>
    </location>
</feature>
<reference evidence="3 4" key="1">
    <citation type="submission" date="2021-02" db="EMBL/GenBank/DDBJ databases">
        <title>Plant Genome Project.</title>
        <authorList>
            <person name="Zhang R.-G."/>
        </authorList>
    </citation>
    <scope>NUCLEOTIDE SEQUENCE [LARGE SCALE GENOMIC DNA]</scope>
    <source>
        <tissue evidence="3">Leaves</tissue>
    </source>
</reference>
<dbReference type="Proteomes" id="UP000827721">
    <property type="component" value="Unassembled WGS sequence"/>
</dbReference>
<dbReference type="SUPFAM" id="SSF57997">
    <property type="entry name" value="Tropomyosin"/>
    <property type="match status" value="1"/>
</dbReference>
<evidence type="ECO:0000256" key="2">
    <source>
        <dbReference type="SAM" id="MobiDB-lite"/>
    </source>
</evidence>
<protein>
    <submittedName>
        <fullName evidence="3">Uncharacterized protein</fullName>
    </submittedName>
</protein>
<feature type="coiled-coil region" evidence="1">
    <location>
        <begin position="1103"/>
        <end position="1137"/>
    </location>
</feature>
<organism evidence="3 4">
    <name type="scientific">Xanthoceras sorbifolium</name>
    <dbReference type="NCBI Taxonomy" id="99658"/>
    <lineage>
        <taxon>Eukaryota</taxon>
        <taxon>Viridiplantae</taxon>
        <taxon>Streptophyta</taxon>
        <taxon>Embryophyta</taxon>
        <taxon>Tracheophyta</taxon>
        <taxon>Spermatophyta</taxon>
        <taxon>Magnoliopsida</taxon>
        <taxon>eudicotyledons</taxon>
        <taxon>Gunneridae</taxon>
        <taxon>Pentapetalae</taxon>
        <taxon>rosids</taxon>
        <taxon>malvids</taxon>
        <taxon>Sapindales</taxon>
        <taxon>Sapindaceae</taxon>
        <taxon>Xanthoceroideae</taxon>
        <taxon>Xanthoceras</taxon>
    </lineage>
</organism>
<sequence>MDKNKSRSDLLKAGLICYQLQQFREKKDGKGSSSSSHGKSSKKSSKSEQHQSDTDATSSAAKLTVSSNPEVEDVSHVDSDLRVVDSDSMENSLASETDVAAIDLSSVVITPEADIVDTSLAHDNELPPQQSRVGDADSAVPNEMESTQIVDAEERRAAPSAILGSPVLEGETKHADNSGIANLPASSALVDITEEVAEMDTVNWKEREELLPSQNVIPDVSLIQARGDQVTDVGWAMQEADDLGLKKFDRSSEPELEGDGKLFFPDLGGSAATLREVDAAPATSHPVENQLKDAEAVLPDEEKSRISFANHVNDQNEGAQSYAENQTVTEVHNQQYMLEESLMTRGKAHERYLETEMASLKGPVSNAELGSSGSIFLEYSHLDSFERLKEELYLTNFGKDIFHLQLKEMSDLQMEFDHQQHQLVDEISSLRASLNEDQEKRESLAEELAHCRSELEAAASRSGELENQVHSLKAEAHDFSSRAHELQINLERSQGNLSNLSVELADCNSLVATLQVENEKLKGTLASVTEDRKKLVEEKESFIHENEKLSLELADCKSIVASLQIENSNLSGTLASVTEERKKVEEEKESIACEYARISVELTDCKASVSALQVENANVNQSLSLITEERKKIEEEKESLACEYARISVELTDCKDSVSALQVENANINQSLSLVTEERKKLEEDKIYFIRENERLSNELLVLQKNFSTDSEEHTRDGISSSLVLEKSSSDDPHALVVLKAHLEEAEKVLQNLERAIEGMHSELMSFNRSSGKMAAPAVSKLIQAFESKVQRDEHEAEDKALTEDESPADSFMLVKEQTGILRTVLQQLPLDAQNAGESFKVAATELKVENDALKNNCDSLEATNIELGILYEAVKQHASGVEAKNKELEVQIDVLKQEGVSLKAEYVELGEKVSEDKSRAIELLSQLHDLQRSSDDKTSVMEYQLESLQKEATERALILEQKWESTIAQIIKTMGRLDECIARVSGSAISTRTDDGLDVNSCIGASVNDSIKVIEALQEKLEAALEDHKTIHGSYKEVNEKFNDLVRKNESASVILHQIYGDLRKLLIDSCRSVGESERNILAGELVDPLDYANYKTLVEQLENLLGERLQLQSLNNKLNSELMSRTNDIEELNRRCVSLNVIQKLTEDVEGVMNLQNSEPDSDITPASRLESLVSLLVQKYKEASEQETSSRKQFSNAIWKLIEDVEGVVNLENTETDLDKTPALHLELLVSSLVQKYKEASEQVSSSRKEFSNATQKLIGDIEGVLILENTESDLDLTAALRLELLVSSLVQKYKEASERMSSSTVEFSNTIQKLIGDIEDVVNLQNGDTNSELTPALRLELLVSSVVQKCIETGKQVSSSREEFSNAIQKLIGDIEGVVNLENAVTSSDIAPALHLELLVSSLVQKYKEASEQVSSSKEEFSNTIQKLIGDIEGVVNPGNTVTDSDITPALRLESLVCSLVQKYKDSSEWVCSSNEEFGSKRMELTALQEKIRQLNALNLKHENEILALKESLGQAEEALTVARSELQEKASELELSDQRVSSIREKLSIAVGKGKALVVQRDSLKQSLAETSKELERCSQELQLKDARFHELETKLNTYMEAGEHVEALESELSYIRNSATALRESFLLKDSVLQRIEEILEDLDLPEHFHSRGIIEKVDWLARSVTGNSLPVTDWDQKSSAGGSYSNAGFVVPDAWKEDAPPSASSGDDLRRNYEELQNKFYGLAEQTEMLEQSLMERNHVVQRWEELLDRINMPSHLRSVEPEGRIEWLGTALMEADHDRSSLLQKIDKLENYCGLVTADLEESQKRISELEADLQAGIHEEEHLSERLDVLTGDHERILAKAVQFEHENGKLQREVTGLQAEKVGNEERLQSIKVELHKLEGLVRDALQDPDAKELVSVECGTDCLEALLRKLIEHYSALSIVKPVLDSADDGVQTSEADANLDESGSRDMLITEKPDLAVLRKDLEEAWHNLMHAKEERDVYIEKQQSLICEVEALDKKREELQELLIQEEQKSASLREKLNVAVRKGKSLVQQRDSLKQTLEEMNNEVDRLKFEIRNRDNTLGEYEQKIRDLSAYPEMVETLESERLFLRNHLTEIEHVLQEREHILSATINALGDIDVGGEVTIDDPVEKLKQIGKVLHDLHASLASSELESRKSRRAAELLLAELNEVQERNDCLQEELAKAGDELAEISKERDVTKAAKVEALSHLEKLSTVYSEGKQKQYYELMVLKTSVNELRKGFSDVNSLLADVFSNDLEFLHNLEANMESCLKQHDATDVIGMPILSAYGGITSSNSENKQKFLFNDSWSGLDVPDHLDDSAIVEVCSFVGASLQELKTDIGALKEKLHKHPISLQERASNLSKMMEILRGELTSQKRSLEAMKRDFMHVESVEKEKDMEIVVLRRNIALLYEACANSIMEIVNKKADLIGNSSIIGERGISLNPVTSVNGELPSSGQAHFNSEEYIKAIADRLSSTLKDFAITKTENIDGSLKEMKATIADLQRELQEKDIQRDRICSELVSQIKGAEAAAQSYLQDLQSEKARVYDMEQQLKVMEEERGLLEQRLKELQDEQSTLTELQDRVKSLSDVLPAKDQEIEVLMQALDEEEIQMDELKNRIEEVEKVLQQKNLEMENLEASRGKIAKRLSVTVNKFDELHHLSESLLAEVENLQSQLQDRDAEISFLRQEVTRCTNDVLAASQINKRDSDEIQEILSWVDTMIARTGVHELHLDDKESSQVQCKELLLKKISAIISEFEDLRVAAQSRDAMLQVERSKVQELTHKEEILRKSLHEKQSQINMLEDGGDSGRENSLTSEIIEVEPVINKWTVPGPSTASQVRSLRKVNNDQVAIAVDTEPDSSRLEDEDDDKVHGFKSLTTSRIVPRFTRPVTDIIDGLWVSCDRALMRQPALRLSIIVYWAVLHTLLASFVF</sequence>
<proteinExistence type="predicted"/>
<keyword evidence="1" id="KW-0175">Coiled coil</keyword>
<accession>A0ABQ8IBZ1</accession>
<feature type="coiled-coil region" evidence="1">
    <location>
        <begin position="427"/>
        <end position="699"/>
    </location>
</feature>
<feature type="region of interest" description="Disordered" evidence="2">
    <location>
        <begin position="25"/>
        <end position="97"/>
    </location>
</feature>
<feature type="coiled-coil region" evidence="1">
    <location>
        <begin position="1566"/>
        <end position="1593"/>
    </location>
</feature>